<dbReference type="InterPro" id="IPR017871">
    <property type="entry name" value="ABC_transporter-like_CS"/>
</dbReference>
<dbReference type="InterPro" id="IPR050107">
    <property type="entry name" value="ABC_carbohydrate_import_ATPase"/>
</dbReference>
<keyword evidence="2" id="KW-1003">Cell membrane</keyword>
<dbReference type="InterPro" id="IPR003439">
    <property type="entry name" value="ABC_transporter-like_ATP-bd"/>
</dbReference>
<keyword evidence="6 11" id="KW-0067">ATP-binding</keyword>
<keyword evidence="1" id="KW-0813">Transport</keyword>
<protein>
    <submittedName>
        <fullName evidence="11">Sugar ABC transporter ATP-binding protein</fullName>
    </submittedName>
</protein>
<dbReference type="InterPro" id="IPR027417">
    <property type="entry name" value="P-loop_NTPase"/>
</dbReference>
<dbReference type="SMART" id="SM00382">
    <property type="entry name" value="AAA"/>
    <property type="match status" value="2"/>
</dbReference>
<evidence type="ECO:0000256" key="7">
    <source>
        <dbReference type="ARBA" id="ARBA00022967"/>
    </source>
</evidence>
<gene>
    <name evidence="11" type="ORF">Pma05_70440</name>
</gene>
<dbReference type="PANTHER" id="PTHR43790:SF3">
    <property type="entry name" value="D-ALLOSE IMPORT ATP-BINDING PROTEIN ALSA-RELATED"/>
    <property type="match status" value="1"/>
</dbReference>
<keyword evidence="5" id="KW-0547">Nucleotide-binding</keyword>
<feature type="domain" description="ABC transporter" evidence="10">
    <location>
        <begin position="11"/>
        <end position="247"/>
    </location>
</feature>
<evidence type="ECO:0000256" key="3">
    <source>
        <dbReference type="ARBA" id="ARBA00022597"/>
    </source>
</evidence>
<evidence type="ECO:0000256" key="8">
    <source>
        <dbReference type="ARBA" id="ARBA00023136"/>
    </source>
</evidence>
<dbReference type="CDD" id="cd03215">
    <property type="entry name" value="ABC_Carb_Monos_II"/>
    <property type="match status" value="1"/>
</dbReference>
<evidence type="ECO:0000256" key="9">
    <source>
        <dbReference type="SAM" id="MobiDB-lite"/>
    </source>
</evidence>
<evidence type="ECO:0000256" key="5">
    <source>
        <dbReference type="ARBA" id="ARBA00022741"/>
    </source>
</evidence>
<dbReference type="EMBL" id="BONX01000053">
    <property type="protein sequence ID" value="GIH00472.1"/>
    <property type="molecule type" value="Genomic_DNA"/>
</dbReference>
<dbReference type="GO" id="GO:0005524">
    <property type="term" value="F:ATP binding"/>
    <property type="evidence" value="ECO:0007669"/>
    <property type="project" value="UniProtKB-KW"/>
</dbReference>
<keyword evidence="4" id="KW-0677">Repeat</keyword>
<dbReference type="PROSITE" id="PS00211">
    <property type="entry name" value="ABC_TRANSPORTER_1"/>
    <property type="match status" value="1"/>
</dbReference>
<dbReference type="Proteomes" id="UP000621500">
    <property type="component" value="Unassembled WGS sequence"/>
</dbReference>
<sequence>MTRAPVAPVVMRAREVTKAYGGVHALKGVDFSVRAGAVTALFGENGAGKSTLMKILAGVETPSNGAVELDGEPVAFRSAADAVAHGVAIIHQELNLCPNLSVTDNVFLGRERTGWGGLLSARGQRRTTAALLARLEEPIDPDTLVGDLRLGQQQIVEIARAISLDTRVLIMDEPTSALSASEVEVLFRVIHDLTGNGVAIVYISHHLEEALEIADDVAVLRDGALVAAGRADEVDLGWIVANMVGRNPDDLYPRLTAPAGEPLLEIEGVSVVDPTNPARLAVDDLSLTVRAGEVVCLYGLMGAGRTELLEALAGRSPMRAGTVRVGGHDVTSTSIAERIALGLVLVPEDRQRDGLVQTMSVGDNLSLAAIGRLLAGPFIAGRREGDAIARTISSVTVKAAGPAAAITSLSGGNQQKVVLGKALLTEPRVLLLDEPTRGIDVGAKADIFALMAEQARQGVAVLFATSELGEALNAATRVLVMYRGRAVQVLDPATTSKEELMAASGEAEPPAPANGAIA</sequence>
<evidence type="ECO:0000256" key="4">
    <source>
        <dbReference type="ARBA" id="ARBA00022737"/>
    </source>
</evidence>
<dbReference type="PANTHER" id="PTHR43790">
    <property type="entry name" value="CARBOHYDRATE TRANSPORT ATP-BINDING PROTEIN MG119-RELATED"/>
    <property type="match status" value="1"/>
</dbReference>
<evidence type="ECO:0000313" key="11">
    <source>
        <dbReference type="EMBL" id="GIH00472.1"/>
    </source>
</evidence>
<feature type="region of interest" description="Disordered" evidence="9">
    <location>
        <begin position="498"/>
        <end position="518"/>
    </location>
</feature>
<evidence type="ECO:0000256" key="6">
    <source>
        <dbReference type="ARBA" id="ARBA00022840"/>
    </source>
</evidence>
<evidence type="ECO:0000256" key="1">
    <source>
        <dbReference type="ARBA" id="ARBA00022448"/>
    </source>
</evidence>
<keyword evidence="3" id="KW-0762">Sugar transport</keyword>
<keyword evidence="8" id="KW-0472">Membrane</keyword>
<keyword evidence="7" id="KW-1278">Translocase</keyword>
<proteinExistence type="predicted"/>
<reference evidence="11 12" key="1">
    <citation type="submission" date="2021-01" db="EMBL/GenBank/DDBJ databases">
        <title>Whole genome shotgun sequence of Plantactinospora mayteni NBRC 109088.</title>
        <authorList>
            <person name="Komaki H."/>
            <person name="Tamura T."/>
        </authorList>
    </citation>
    <scope>NUCLEOTIDE SEQUENCE [LARGE SCALE GENOMIC DNA]</scope>
    <source>
        <strain evidence="11 12">NBRC 109088</strain>
    </source>
</reference>
<feature type="domain" description="ABC transporter" evidence="10">
    <location>
        <begin position="264"/>
        <end position="508"/>
    </location>
</feature>
<feature type="compositionally biased region" description="Low complexity" evidence="9">
    <location>
        <begin position="502"/>
        <end position="518"/>
    </location>
</feature>
<keyword evidence="12" id="KW-1185">Reference proteome</keyword>
<evidence type="ECO:0000313" key="12">
    <source>
        <dbReference type="Proteomes" id="UP000621500"/>
    </source>
</evidence>
<evidence type="ECO:0000259" key="10">
    <source>
        <dbReference type="PROSITE" id="PS50893"/>
    </source>
</evidence>
<comment type="caution">
    <text evidence="11">The sequence shown here is derived from an EMBL/GenBank/DDBJ whole genome shotgun (WGS) entry which is preliminary data.</text>
</comment>
<evidence type="ECO:0000256" key="2">
    <source>
        <dbReference type="ARBA" id="ARBA00022475"/>
    </source>
</evidence>
<dbReference type="RefSeq" id="WP_203861773.1">
    <property type="nucleotide sequence ID" value="NZ_BAAAZQ010000023.1"/>
</dbReference>
<dbReference type="PROSITE" id="PS50893">
    <property type="entry name" value="ABC_TRANSPORTER_2"/>
    <property type="match status" value="2"/>
</dbReference>
<name>A0ABQ4F0M9_9ACTN</name>
<dbReference type="CDD" id="cd03216">
    <property type="entry name" value="ABC_Carb_Monos_I"/>
    <property type="match status" value="1"/>
</dbReference>
<organism evidence="11 12">
    <name type="scientific">Plantactinospora mayteni</name>
    <dbReference type="NCBI Taxonomy" id="566021"/>
    <lineage>
        <taxon>Bacteria</taxon>
        <taxon>Bacillati</taxon>
        <taxon>Actinomycetota</taxon>
        <taxon>Actinomycetes</taxon>
        <taxon>Micromonosporales</taxon>
        <taxon>Micromonosporaceae</taxon>
        <taxon>Plantactinospora</taxon>
    </lineage>
</organism>
<dbReference type="Pfam" id="PF00005">
    <property type="entry name" value="ABC_tran"/>
    <property type="match status" value="2"/>
</dbReference>
<accession>A0ABQ4F0M9</accession>
<dbReference type="SUPFAM" id="SSF52540">
    <property type="entry name" value="P-loop containing nucleoside triphosphate hydrolases"/>
    <property type="match status" value="2"/>
</dbReference>
<dbReference type="InterPro" id="IPR003593">
    <property type="entry name" value="AAA+_ATPase"/>
</dbReference>
<dbReference type="Gene3D" id="3.40.50.300">
    <property type="entry name" value="P-loop containing nucleotide triphosphate hydrolases"/>
    <property type="match status" value="2"/>
</dbReference>